<evidence type="ECO:0000313" key="2">
    <source>
        <dbReference type="EMBL" id="KXT02779.1"/>
    </source>
</evidence>
<sequence length="101" mass="11091">MLTGLRDHAIWSALATACMGSCTLLDDVDTAQYAEDEPRMRPNKPASKRAALLHSNGRIPSKADVAHRRPQKEMRSGTTNTPIRIIILAPDANLARKRDAT</sequence>
<reference evidence="2 3" key="1">
    <citation type="submission" date="2015-07" db="EMBL/GenBank/DDBJ databases">
        <title>Comparative genomics of the Sigatoka disease complex on banana suggests a link between parallel evolutionary changes in Pseudocercospora fijiensis and Pseudocercospora eumusae and increased virulence on the banana host.</title>
        <authorList>
            <person name="Chang T.-C."/>
            <person name="Salvucci A."/>
            <person name="Crous P.W."/>
            <person name="Stergiopoulos I."/>
        </authorList>
    </citation>
    <scope>NUCLEOTIDE SEQUENCE [LARGE SCALE GENOMIC DNA]</scope>
    <source>
        <strain evidence="2 3">CBS 114824</strain>
    </source>
</reference>
<comment type="caution">
    <text evidence="2">The sequence shown here is derived from an EMBL/GenBank/DDBJ whole genome shotgun (WGS) entry which is preliminary data.</text>
</comment>
<protein>
    <submittedName>
        <fullName evidence="2">Uncharacterized protein</fullName>
    </submittedName>
</protein>
<dbReference type="PROSITE" id="PS51257">
    <property type="entry name" value="PROKAR_LIPOPROTEIN"/>
    <property type="match status" value="1"/>
</dbReference>
<name>A0A139HK90_9PEZI</name>
<evidence type="ECO:0000313" key="3">
    <source>
        <dbReference type="Proteomes" id="UP000070133"/>
    </source>
</evidence>
<feature type="region of interest" description="Disordered" evidence="1">
    <location>
        <begin position="55"/>
        <end position="82"/>
    </location>
</feature>
<dbReference type="Proteomes" id="UP000070133">
    <property type="component" value="Unassembled WGS sequence"/>
</dbReference>
<evidence type="ECO:0000256" key="1">
    <source>
        <dbReference type="SAM" id="MobiDB-lite"/>
    </source>
</evidence>
<keyword evidence="3" id="KW-1185">Reference proteome</keyword>
<gene>
    <name evidence="2" type="ORF">AC578_5406</name>
</gene>
<dbReference type="EMBL" id="LFZN01000037">
    <property type="protein sequence ID" value="KXT02779.1"/>
    <property type="molecule type" value="Genomic_DNA"/>
</dbReference>
<dbReference type="AlphaFoldDB" id="A0A139HK90"/>
<organism evidence="2 3">
    <name type="scientific">Pseudocercospora eumusae</name>
    <dbReference type="NCBI Taxonomy" id="321146"/>
    <lineage>
        <taxon>Eukaryota</taxon>
        <taxon>Fungi</taxon>
        <taxon>Dikarya</taxon>
        <taxon>Ascomycota</taxon>
        <taxon>Pezizomycotina</taxon>
        <taxon>Dothideomycetes</taxon>
        <taxon>Dothideomycetidae</taxon>
        <taxon>Mycosphaerellales</taxon>
        <taxon>Mycosphaerellaceae</taxon>
        <taxon>Pseudocercospora</taxon>
    </lineage>
</organism>
<proteinExistence type="predicted"/>
<accession>A0A139HK90</accession>
<feature type="compositionally biased region" description="Basic and acidic residues" evidence="1">
    <location>
        <begin position="64"/>
        <end position="75"/>
    </location>
</feature>